<evidence type="ECO:0000313" key="4">
    <source>
        <dbReference type="Proteomes" id="UP001276659"/>
    </source>
</evidence>
<feature type="region of interest" description="Disordered" evidence="1">
    <location>
        <begin position="159"/>
        <end position="179"/>
    </location>
</feature>
<sequence length="204" mass="23037">MHYFFYGILFALYLAILAFDIRDVVVTVNRYGDPLFLQYSTTRTIPVDNKLDVAFSALYFVASIEVLLGSIWVLLTARKHGIAKRVGLLLIGLVGVPLFLRRVFFLAYGARFELSFNYYETWGAVLAETIITGFCAILVYAAIVLAAVQVDKARCKPWAEDQQREHGHPNGVAPQPAMQMYPDPTQGRYDVHEMQGQPNGHTRF</sequence>
<keyword evidence="2" id="KW-1133">Transmembrane helix</keyword>
<protein>
    <submittedName>
        <fullName evidence="3">Uncharacterized protein</fullName>
    </submittedName>
</protein>
<evidence type="ECO:0000256" key="1">
    <source>
        <dbReference type="SAM" id="MobiDB-lite"/>
    </source>
</evidence>
<keyword evidence="2" id="KW-0812">Transmembrane</keyword>
<evidence type="ECO:0000313" key="3">
    <source>
        <dbReference type="EMBL" id="KAK3178377.1"/>
    </source>
</evidence>
<feature type="compositionally biased region" description="Basic and acidic residues" evidence="1">
    <location>
        <begin position="159"/>
        <end position="168"/>
    </location>
</feature>
<dbReference type="Proteomes" id="UP001276659">
    <property type="component" value="Unassembled WGS sequence"/>
</dbReference>
<reference evidence="3" key="1">
    <citation type="submission" date="2022-11" db="EMBL/GenBank/DDBJ databases">
        <title>Chromosomal genome sequence assembly and mating type (MAT) locus characterization of the leprose asexual lichenized fungus Lepraria neglecta (Nyl.) Erichsen.</title>
        <authorList>
            <person name="Allen J.L."/>
            <person name="Pfeffer B."/>
        </authorList>
    </citation>
    <scope>NUCLEOTIDE SEQUENCE</scope>
    <source>
        <strain evidence="3">Allen 5258</strain>
    </source>
</reference>
<organism evidence="3 4">
    <name type="scientific">Lepraria neglecta</name>
    <dbReference type="NCBI Taxonomy" id="209136"/>
    <lineage>
        <taxon>Eukaryota</taxon>
        <taxon>Fungi</taxon>
        <taxon>Dikarya</taxon>
        <taxon>Ascomycota</taxon>
        <taxon>Pezizomycotina</taxon>
        <taxon>Lecanoromycetes</taxon>
        <taxon>OSLEUM clade</taxon>
        <taxon>Lecanoromycetidae</taxon>
        <taxon>Lecanorales</taxon>
        <taxon>Lecanorineae</taxon>
        <taxon>Stereocaulaceae</taxon>
        <taxon>Lepraria</taxon>
    </lineage>
</organism>
<accession>A0AAE0DPV9</accession>
<proteinExistence type="predicted"/>
<dbReference type="EMBL" id="JASNWA010000003">
    <property type="protein sequence ID" value="KAK3178377.1"/>
    <property type="molecule type" value="Genomic_DNA"/>
</dbReference>
<feature type="transmembrane region" description="Helical" evidence="2">
    <location>
        <begin position="122"/>
        <end position="148"/>
    </location>
</feature>
<comment type="caution">
    <text evidence="3">The sequence shown here is derived from an EMBL/GenBank/DDBJ whole genome shotgun (WGS) entry which is preliminary data.</text>
</comment>
<name>A0AAE0DPV9_9LECA</name>
<keyword evidence="4" id="KW-1185">Reference proteome</keyword>
<evidence type="ECO:0000256" key="2">
    <source>
        <dbReference type="SAM" id="Phobius"/>
    </source>
</evidence>
<keyword evidence="2" id="KW-0472">Membrane</keyword>
<dbReference type="AlphaFoldDB" id="A0AAE0DPV9"/>
<gene>
    <name evidence="3" type="ORF">OEA41_000512</name>
</gene>
<feature type="transmembrane region" description="Helical" evidence="2">
    <location>
        <begin position="87"/>
        <end position="110"/>
    </location>
</feature>
<feature type="transmembrane region" description="Helical" evidence="2">
    <location>
        <begin position="53"/>
        <end position="75"/>
    </location>
</feature>